<feature type="compositionally biased region" description="Basic and acidic residues" evidence="1">
    <location>
        <begin position="1391"/>
        <end position="1420"/>
    </location>
</feature>
<feature type="region of interest" description="Disordered" evidence="1">
    <location>
        <begin position="1501"/>
        <end position="1538"/>
    </location>
</feature>
<reference evidence="2" key="1">
    <citation type="journal article" date="2019" name="Sci. Rep.">
        <title>Draft genome of Tanacetum cinerariifolium, the natural source of mosquito coil.</title>
        <authorList>
            <person name="Yamashiro T."/>
            <person name="Shiraishi A."/>
            <person name="Satake H."/>
            <person name="Nakayama K."/>
        </authorList>
    </citation>
    <scope>NUCLEOTIDE SEQUENCE</scope>
</reference>
<feature type="compositionally biased region" description="Basic residues" evidence="1">
    <location>
        <begin position="1158"/>
        <end position="1169"/>
    </location>
</feature>
<feature type="region of interest" description="Disordered" evidence="1">
    <location>
        <begin position="1370"/>
        <end position="1420"/>
    </location>
</feature>
<dbReference type="EMBL" id="BKCJ010000007">
    <property type="protein sequence ID" value="GEU28482.1"/>
    <property type="molecule type" value="Genomic_DNA"/>
</dbReference>
<accession>A0A699GFG5</accession>
<feature type="region of interest" description="Disordered" evidence="1">
    <location>
        <begin position="362"/>
        <end position="383"/>
    </location>
</feature>
<feature type="region of interest" description="Disordered" evidence="1">
    <location>
        <begin position="1223"/>
        <end position="1259"/>
    </location>
</feature>
<evidence type="ECO:0000256" key="1">
    <source>
        <dbReference type="SAM" id="MobiDB-lite"/>
    </source>
</evidence>
<feature type="region of interest" description="Disordered" evidence="1">
    <location>
        <begin position="1128"/>
        <end position="1174"/>
    </location>
</feature>
<feature type="compositionally biased region" description="Basic and acidic residues" evidence="1">
    <location>
        <begin position="1370"/>
        <end position="1383"/>
    </location>
</feature>
<sequence>MAGQDLAVVGTPVDDAAVGVDLVQFIGEQQHAVQARIKGARLLVGAAFHGNAAQRPVPDVAALLRGGVEAVVGQLALQVQFRLRRADERGRHLHAHLFTLAGLEADHRACMVAGQFQHVAGQLVAAPQVGRCKRFIEPDDEIVLEVFWQRAARVARAVADDLALGGNHLDVRTLVVRVHYHVGVVGFWEGETELRGAFGGRDLGGDVGVGQVHAVVIRLGRFGLVRKPAGAVVLVEFQFALQLAGDGHDGKLPVVVHPRRRLVRLLEAAQLVGVIRVGPAMAHLARLRRPEIHAPREGDGGVRIAVGEFGLAGGAHQRIDQVHRFGQRASGGVEGGAEQQGDEQFHAGCRWRIKAENVCAQPLPPHKHHGTARRHRERPAGASVRRLRGDAAVGGAGAQVHRVQLVTAVFFGVHGHVLRHLVHVDHIRDRLETGARVARTVEMAHDHGRHLARTGVVKAQALLDVARGTQAEQGAARADRQQVAERVARPGDILRRRFDRIGPGQQGPHQRIVLAVVLFARQAGAEVIVPVRPVEAIEPVARFEAVAVQRFRPQDVEAGVEVGHALAEGVDGRTQHLHLRPFGGGGRQRQLERVDVEQGLVVVVFHVVDGFSRFAGVAGRLVAAVDDVLQLLRFVAARLHGKPAQRAGQAHLDHVRRVHQVGLGARGGAGVGVIHQAIDPALLAGDLRAAVGRAAAAHGVARAVAEGADAAAVERQLRRLHEARAVGHFAEVPAFADQVDVAARGAVDARLQRLHRGARLVAHQVEAERIDLVLHGPQLGRVDHQLGHHAVFGGRVVAAGRTLDGALRIKAVVVAGHHAVQHRLRVLAGDEGVVVHHVHAHAQAGFMQRLHHLAELDDALGAVRRIGGVAAFRRAVMVRVVAPVIAVGEFYRGDGGLLCQAIGRQAGQGGNLRQGGLAALFRHGGDVVHGQQVHVRHAGAAERRQVAHAVGVGLCEGCVLAAMGGGDGAVVDGKIAHVQLVDRHVRLRGHAFRYRRAVPAGRFQVGGIQVGDVAAPRIGGEADRIRIGDQVAHQACRGRDHIHHVLVVAAREFALQLRGPDAGGGVARHGRDGGRFCSAAFVGAHRHAQVRRLLRAGVQVVQRAGQLHAGGVQHRAVRRFAHQQHLAGEQTGNARGVRRRHRQQGTGADELEALGQRGGHRGSGRRQRQRAIGAGHATAWRCAQLRGGGVIEFEDARGGRIGRSARPLDQPAIEPVRAGVRGGRCLQDGGERTVAVGNDGGGRGRGGSGTRAGKRQGDAGEDLGQSCLQTMILAAANPLRLAVVIHHLVPHRVQREQACAHQRERGKEEHLECPGADAGAGDLRAHRVVLDARVHDQHPQVADRRAQVPKAQDDAFHGRRRLAVRKLEARGRHQHFAQREQHVRQQLPEDADLRRGRDADGAHQREQRHVIQRDQQHHQNRIDRLHLRRQQREVPAEQRQLRTVHGVGLHDPGGRLLVEQRPEGRDQREHDQDAQHRAHAFHRFGRVQAARAVQLHRHAAAAKGQQQHQRRARGDHKAPLRDHAQRDGGGDCAGAGHHQARARLAGRLRQQGGAGHAAERIGIRCGRRHVDVFFAAEPEHIGGNCHQHAGNAEGDRRAVVAQQQRHQQRREERAEIDDPVKGVEYQLGAVFIGLVELVAHERHDQRLDAARAERDQRQSQIKAVEVMFEDGQARVAGHVDQRKPEHRVVLAEVAVGQPAAQQREKVHADDEGVENVLGFAGAVVDGNEQQQRAQ</sequence>
<feature type="compositionally biased region" description="Basic and acidic residues" evidence="1">
    <location>
        <begin position="1515"/>
        <end position="1529"/>
    </location>
</feature>
<comment type="caution">
    <text evidence="2">The sequence shown here is derived from an EMBL/GenBank/DDBJ whole genome shotgun (WGS) entry which is preliminary data.</text>
</comment>
<name>A0A699GFG5_TANCI</name>
<feature type="compositionally biased region" description="Basic residues" evidence="1">
    <location>
        <begin position="365"/>
        <end position="377"/>
    </location>
</feature>
<gene>
    <name evidence="2" type="ORF">Tci_000460</name>
</gene>
<evidence type="ECO:0000313" key="2">
    <source>
        <dbReference type="EMBL" id="GEU28482.1"/>
    </source>
</evidence>
<feature type="compositionally biased region" description="Gly residues" evidence="1">
    <location>
        <begin position="1238"/>
        <end position="1250"/>
    </location>
</feature>
<protein>
    <submittedName>
        <fullName evidence="2">Uncharacterized protein</fullName>
    </submittedName>
</protein>
<organism evidence="2">
    <name type="scientific">Tanacetum cinerariifolium</name>
    <name type="common">Dalmatian daisy</name>
    <name type="synonym">Chrysanthemum cinerariifolium</name>
    <dbReference type="NCBI Taxonomy" id="118510"/>
    <lineage>
        <taxon>Eukaryota</taxon>
        <taxon>Viridiplantae</taxon>
        <taxon>Streptophyta</taxon>
        <taxon>Embryophyta</taxon>
        <taxon>Tracheophyta</taxon>
        <taxon>Spermatophyta</taxon>
        <taxon>Magnoliopsida</taxon>
        <taxon>eudicotyledons</taxon>
        <taxon>Gunneridae</taxon>
        <taxon>Pentapetalae</taxon>
        <taxon>asterids</taxon>
        <taxon>campanulids</taxon>
        <taxon>Asterales</taxon>
        <taxon>Asteraceae</taxon>
        <taxon>Asteroideae</taxon>
        <taxon>Anthemideae</taxon>
        <taxon>Anthemidinae</taxon>
        <taxon>Tanacetum</taxon>
    </lineage>
</organism>
<proteinExistence type="predicted"/>